<dbReference type="EMBL" id="BKBW01000031">
    <property type="protein sequence ID" value="GEQ78176.1"/>
    <property type="molecule type" value="Genomic_DNA"/>
</dbReference>
<accession>A0A5A7MKA5</accession>
<feature type="domain" description="Bacteriophage phiJL001 Gp84 C-terminal" evidence="1">
    <location>
        <begin position="188"/>
        <end position="263"/>
    </location>
</feature>
<proteinExistence type="predicted"/>
<dbReference type="InterPro" id="IPR018964">
    <property type="entry name" value="Phage_phiJL001_Gp84_C"/>
</dbReference>
<comment type="caution">
    <text evidence="2">The sequence shown here is derived from an EMBL/GenBank/DDBJ whole genome shotgun (WGS) entry which is preliminary data.</text>
</comment>
<dbReference type="NCBIfam" id="TIGR02218">
    <property type="entry name" value="phg_TIGR02218"/>
    <property type="match status" value="1"/>
</dbReference>
<sequence length="272" mass="29468">MSFTSRETSLHDGQPVRLYLFELGGNQRWSFCTADRNITLQGIVYRSLAIMDDGIRMTGQVSADTVKITAPQDLPPAQLFRGAPPSDEVFVTIRDFHWGEADAMDSSVVVWIGSITGVRWPQDDRCELVCESLSASMRRPGLRLTYQRGCPHSVYDSECGANRELHKVQATVSAMDGASITHNAAGAGVFAAGFVEWQSNGRTERRGIDGEAGQVITLLGGTSGLAVGMAINLFEGCDQSSATCSGRFNNMDNYGGFRHMPGKSPFDGDPAF</sequence>
<gene>
    <name evidence="2" type="ORF">CTTA_5181</name>
</gene>
<dbReference type="Pfam" id="PF09356">
    <property type="entry name" value="Phage_BR0599"/>
    <property type="match status" value="1"/>
</dbReference>
<name>A0A5A7MKA5_COMTE</name>
<reference evidence="2 3" key="1">
    <citation type="journal article" date="2019" name="Microbiol. Resour. Announc.">
        <title>Draft Genome Sequence of Comamonas testosteroni TA441, a Bacterium That Has a Cryptic Phenol Degradation Gene Cluster.</title>
        <authorList>
            <person name="Arai H."/>
            <person name="Ishii M."/>
        </authorList>
    </citation>
    <scope>NUCLEOTIDE SEQUENCE [LARGE SCALE GENOMIC DNA]</scope>
    <source>
        <strain evidence="2 3">TA441</strain>
    </source>
</reference>
<dbReference type="InterPro" id="IPR011928">
    <property type="entry name" value="Phage_phiJL001_Gp84"/>
</dbReference>
<evidence type="ECO:0000313" key="3">
    <source>
        <dbReference type="Proteomes" id="UP000323105"/>
    </source>
</evidence>
<evidence type="ECO:0000259" key="1">
    <source>
        <dbReference type="Pfam" id="PF09356"/>
    </source>
</evidence>
<evidence type="ECO:0000313" key="2">
    <source>
        <dbReference type="EMBL" id="GEQ78176.1"/>
    </source>
</evidence>
<organism evidence="2 3">
    <name type="scientific">Comamonas testosteroni</name>
    <name type="common">Pseudomonas testosteroni</name>
    <dbReference type="NCBI Taxonomy" id="285"/>
    <lineage>
        <taxon>Bacteria</taxon>
        <taxon>Pseudomonadati</taxon>
        <taxon>Pseudomonadota</taxon>
        <taxon>Betaproteobacteria</taxon>
        <taxon>Burkholderiales</taxon>
        <taxon>Comamonadaceae</taxon>
        <taxon>Comamonas</taxon>
    </lineage>
</organism>
<dbReference type="RefSeq" id="WP_149357392.1">
    <property type="nucleotide sequence ID" value="NZ_BKBW01000031.1"/>
</dbReference>
<protein>
    <recommendedName>
        <fullName evidence="1">Bacteriophage phiJL001 Gp84 C-terminal domain-containing protein</fullName>
    </recommendedName>
</protein>
<dbReference type="AlphaFoldDB" id="A0A5A7MKA5"/>
<dbReference type="Pfam" id="PF09931">
    <property type="entry name" value="Phage_phiJL001_Gp84_N"/>
    <property type="match status" value="1"/>
</dbReference>
<dbReference type="Proteomes" id="UP000323105">
    <property type="component" value="Unassembled WGS sequence"/>
</dbReference>